<evidence type="ECO:0000256" key="3">
    <source>
        <dbReference type="ARBA" id="ARBA00022741"/>
    </source>
</evidence>
<evidence type="ECO:0000313" key="11">
    <source>
        <dbReference type="Proteomes" id="UP001177341"/>
    </source>
</evidence>
<dbReference type="EMBL" id="JAUOPG010000011">
    <property type="protein sequence ID" value="MDO6454901.1"/>
    <property type="molecule type" value="Genomic_DNA"/>
</dbReference>
<dbReference type="Proteomes" id="UP001169862">
    <property type="component" value="Unassembled WGS sequence"/>
</dbReference>
<evidence type="ECO:0000313" key="10">
    <source>
        <dbReference type="Proteomes" id="UP001169862"/>
    </source>
</evidence>
<dbReference type="GO" id="GO:0004356">
    <property type="term" value="F:glutamine synthetase activity"/>
    <property type="evidence" value="ECO:0007669"/>
    <property type="project" value="InterPro"/>
</dbReference>
<keyword evidence="11" id="KW-1185">Reference proteome</keyword>
<accession>A0AAW7XKI8</accession>
<dbReference type="PROSITE" id="PS51987">
    <property type="entry name" value="GS_CATALYTIC"/>
    <property type="match status" value="1"/>
</dbReference>
<dbReference type="GeneID" id="89455130"/>
<sequence length="449" mass="49687">MSLSAENEREFDLFITDLNGNLRGKRIPVNSLDKVMDEGVKLPRSVLGFDFWGDDVLDNGLVFETGDSDGVCMPVHDEVVEVPWAEVPRGQVMAMMFNPDGTPFSADPRQVLSGVVARFKALGLTPVVATELEFYLMDGQSEETQRPRPPVLVEGHGRRLKATDCYSIDEMDCLSAFFTEVREACDIQGVPADTIISELGPGQFEINLNHVANPMLAGDQAVMFKRLIKGIARKQGYSATFMAKPYAKKSGNGMHVHFSLLDENGNNVFDNGGDEGTDVMRHAVGGLMQTMSSSMLTFAPHMNSYRRFMSGAHAPTFASWGYENRTVALRIPESPPVARRIEHRVSGADANPYLVLASILAGALYGIENKIEPPAPITGDAYTDDSADRTQTLPNKWDDATDRFSQSDVLKEYLGETFVRVYTAAKRQEQRKLHEQISDIEYEAYLGLL</sequence>
<evidence type="ECO:0000256" key="5">
    <source>
        <dbReference type="PROSITE-ProRule" id="PRU01331"/>
    </source>
</evidence>
<dbReference type="SUPFAM" id="SSF54368">
    <property type="entry name" value="Glutamine synthetase, N-terminal domain"/>
    <property type="match status" value="1"/>
</dbReference>
<proteinExistence type="inferred from homology"/>
<keyword evidence="3" id="KW-0547">Nucleotide-binding</keyword>
<dbReference type="EMBL" id="JAUYVO010000009">
    <property type="protein sequence ID" value="MDP2523535.1"/>
    <property type="molecule type" value="Genomic_DNA"/>
</dbReference>
<dbReference type="PANTHER" id="PTHR43785:SF12">
    <property type="entry name" value="TYPE-1 GLUTAMINE SYNTHETASE 2"/>
    <property type="match status" value="1"/>
</dbReference>
<dbReference type="GO" id="GO:0005524">
    <property type="term" value="F:ATP binding"/>
    <property type="evidence" value="ECO:0007669"/>
    <property type="project" value="UniProtKB-KW"/>
</dbReference>
<dbReference type="SMART" id="SM01230">
    <property type="entry name" value="Gln-synt_C"/>
    <property type="match status" value="1"/>
</dbReference>
<evidence type="ECO:0000256" key="4">
    <source>
        <dbReference type="ARBA" id="ARBA00022840"/>
    </source>
</evidence>
<dbReference type="InterPro" id="IPR014746">
    <property type="entry name" value="Gln_synth/guanido_kin_cat_dom"/>
</dbReference>
<dbReference type="Gene3D" id="3.10.20.70">
    <property type="entry name" value="Glutamine synthetase, N-terminal domain"/>
    <property type="match status" value="1"/>
</dbReference>
<organism evidence="8 10">
    <name type="scientific">Neptunomonas phycophila</name>
    <dbReference type="NCBI Taxonomy" id="1572645"/>
    <lineage>
        <taxon>Bacteria</taxon>
        <taxon>Pseudomonadati</taxon>
        <taxon>Pseudomonadota</taxon>
        <taxon>Gammaproteobacteria</taxon>
        <taxon>Oceanospirillales</taxon>
        <taxon>Oceanospirillaceae</taxon>
        <taxon>Neptunomonas</taxon>
    </lineage>
</organism>
<dbReference type="AlphaFoldDB" id="A0AAW7XKI8"/>
<evidence type="ECO:0000313" key="8">
    <source>
        <dbReference type="EMBL" id="MDO6454901.1"/>
    </source>
</evidence>
<dbReference type="InterPro" id="IPR008146">
    <property type="entry name" value="Gln_synth_cat_dom"/>
</dbReference>
<dbReference type="Proteomes" id="UP001177341">
    <property type="component" value="Unassembled WGS sequence"/>
</dbReference>
<dbReference type="EC" id="6.3.1.-" evidence="8"/>
<evidence type="ECO:0000259" key="7">
    <source>
        <dbReference type="PROSITE" id="PS51987"/>
    </source>
</evidence>
<comment type="caution">
    <text evidence="8">The sequence shown here is derived from an EMBL/GenBank/DDBJ whole genome shotgun (WGS) entry which is preliminary data.</text>
</comment>
<dbReference type="InterPro" id="IPR036651">
    <property type="entry name" value="Gln_synt_N_sf"/>
</dbReference>
<keyword evidence="4" id="KW-0067">ATP-binding</keyword>
<dbReference type="Pfam" id="PF00120">
    <property type="entry name" value="Gln-synt_C"/>
    <property type="match status" value="1"/>
</dbReference>
<evidence type="ECO:0000256" key="1">
    <source>
        <dbReference type="ARBA" id="ARBA00009897"/>
    </source>
</evidence>
<name>A0AAW7XKI8_9GAMM</name>
<dbReference type="RefSeq" id="WP_075179100.1">
    <property type="nucleotide sequence ID" value="NZ_CAXHZV010000008.1"/>
</dbReference>
<evidence type="ECO:0000256" key="6">
    <source>
        <dbReference type="RuleBase" id="RU000384"/>
    </source>
</evidence>
<keyword evidence="2 8" id="KW-0436">Ligase</keyword>
<evidence type="ECO:0000256" key="2">
    <source>
        <dbReference type="ARBA" id="ARBA00022598"/>
    </source>
</evidence>
<dbReference type="PANTHER" id="PTHR43785">
    <property type="entry name" value="GAMMA-GLUTAMYLPUTRESCINE SYNTHETASE"/>
    <property type="match status" value="1"/>
</dbReference>
<reference evidence="8" key="1">
    <citation type="submission" date="2023-07" db="EMBL/GenBank/DDBJ databases">
        <title>Genome content predicts the carbon catabolic preferences of heterotrophic bacteria.</title>
        <authorList>
            <person name="Gralka M."/>
        </authorList>
    </citation>
    <scope>NUCLEOTIDE SEQUENCE</scope>
    <source>
        <strain evidence="9">5G01</strain>
        <strain evidence="8">I2M16</strain>
    </source>
</reference>
<gene>
    <name evidence="8" type="ORF">Q4490_15130</name>
    <name evidence="9" type="ORF">Q8W30_13245</name>
</gene>
<evidence type="ECO:0000313" key="9">
    <source>
        <dbReference type="EMBL" id="MDP2523535.1"/>
    </source>
</evidence>
<dbReference type="SUPFAM" id="SSF55931">
    <property type="entry name" value="Glutamine synthetase/guanido kinase"/>
    <property type="match status" value="1"/>
</dbReference>
<comment type="similarity">
    <text evidence="1 5 6">Belongs to the glutamine synthetase family.</text>
</comment>
<dbReference type="GO" id="GO:0006542">
    <property type="term" value="P:glutamine biosynthetic process"/>
    <property type="evidence" value="ECO:0007669"/>
    <property type="project" value="InterPro"/>
</dbReference>
<dbReference type="Gene3D" id="3.30.590.10">
    <property type="entry name" value="Glutamine synthetase/guanido kinase, catalytic domain"/>
    <property type="match status" value="1"/>
</dbReference>
<feature type="domain" description="GS catalytic" evidence="7">
    <location>
        <begin position="108"/>
        <end position="449"/>
    </location>
</feature>
<protein>
    <submittedName>
        <fullName evidence="8">Glutamine synthetase family protein</fullName>
        <ecNumber evidence="8">6.3.1.-</ecNumber>
    </submittedName>
</protein>
<dbReference type="FunFam" id="3.30.590.10:FF:000005">
    <property type="entry name" value="Probable glutamine synthetase"/>
    <property type="match status" value="1"/>
</dbReference>
<dbReference type="GO" id="GO:0006598">
    <property type="term" value="P:polyamine catabolic process"/>
    <property type="evidence" value="ECO:0007669"/>
    <property type="project" value="TreeGrafter"/>
</dbReference>